<feature type="transmembrane region" description="Helical" evidence="7">
    <location>
        <begin position="133"/>
        <end position="156"/>
    </location>
</feature>
<name>A0AAW7I8B9_9BACI</name>
<dbReference type="Proteomes" id="UP001234602">
    <property type="component" value="Unassembled WGS sequence"/>
</dbReference>
<dbReference type="InterPro" id="IPR020846">
    <property type="entry name" value="MFS_dom"/>
</dbReference>
<dbReference type="PROSITE" id="PS50850">
    <property type="entry name" value="MFS"/>
    <property type="match status" value="1"/>
</dbReference>
<proteinExistence type="predicted"/>
<evidence type="ECO:0000256" key="2">
    <source>
        <dbReference type="ARBA" id="ARBA00022448"/>
    </source>
</evidence>
<keyword evidence="5 7" id="KW-1133">Transmembrane helix</keyword>
<dbReference type="GO" id="GO:0005886">
    <property type="term" value="C:plasma membrane"/>
    <property type="evidence" value="ECO:0007669"/>
    <property type="project" value="UniProtKB-SubCell"/>
</dbReference>
<feature type="transmembrane region" description="Helical" evidence="7">
    <location>
        <begin position="75"/>
        <end position="93"/>
    </location>
</feature>
<evidence type="ECO:0000256" key="4">
    <source>
        <dbReference type="ARBA" id="ARBA00022692"/>
    </source>
</evidence>
<dbReference type="EMBL" id="JAUCEY010000008">
    <property type="protein sequence ID" value="MDM5452275.1"/>
    <property type="molecule type" value="Genomic_DNA"/>
</dbReference>
<dbReference type="InterPro" id="IPR011701">
    <property type="entry name" value="MFS"/>
</dbReference>
<evidence type="ECO:0000256" key="6">
    <source>
        <dbReference type="ARBA" id="ARBA00023136"/>
    </source>
</evidence>
<evidence type="ECO:0000256" key="3">
    <source>
        <dbReference type="ARBA" id="ARBA00022475"/>
    </source>
</evidence>
<keyword evidence="6 7" id="KW-0472">Membrane</keyword>
<sequence>MKLNKDQLLIITISSCVIASVMSTSMLTIAFPNLVDFFDISYSTLQIRNILFFSFFAFLIPLFGKVADVLGARKLLIFGLSLFITSTILSGTTNNWNLFLLYQTLQAIADAMVVPAQVLLIRQSFKDNKLGWAFGWFSGVLATASLIGPAVGGLVIKYYPWQMIFGILIIISCISLILVLMVTPKSKKRITANLHLPLKNSLALLVMVISFQFIFNDDIGVVKRSLSITVTIVSLILFVFYERANQGNTSLLPRKAIKNTIFISSIVRIFVLFMITNVIVLYIPSYMRDIHNIQPDIVGYIIMADSILAVLLSGYAGKLADLKDNRNLLLLSISISIIGMVNLTLTMFNGSLIFFIFAFLLFGLAGVISMPTQNKIAMLSVPEEETGVYMGLFQMVQFGTGAFAAGVFNTFLDYGTDKGDFSQVGFSYVLIICIGLYLVAIGTVVYDKRLLKSNLKLSLKEEV</sequence>
<feature type="transmembrane region" description="Helical" evidence="7">
    <location>
        <begin position="194"/>
        <end position="215"/>
    </location>
</feature>
<feature type="transmembrane region" description="Helical" evidence="7">
    <location>
        <begin position="221"/>
        <end position="241"/>
    </location>
</feature>
<accession>A0AAW7I8B9</accession>
<dbReference type="SUPFAM" id="SSF103473">
    <property type="entry name" value="MFS general substrate transporter"/>
    <property type="match status" value="1"/>
</dbReference>
<keyword evidence="2" id="KW-0813">Transport</keyword>
<evidence type="ECO:0000256" key="5">
    <source>
        <dbReference type="ARBA" id="ARBA00022989"/>
    </source>
</evidence>
<dbReference type="Gene3D" id="1.20.1720.10">
    <property type="entry name" value="Multidrug resistance protein D"/>
    <property type="match status" value="1"/>
</dbReference>
<reference evidence="9" key="1">
    <citation type="submission" date="2023-06" db="EMBL/GenBank/DDBJ databases">
        <title>Comparative genomics of Bacillaceae isolates and their secondary metabolite potential.</title>
        <authorList>
            <person name="Song L."/>
            <person name="Nielsen L.J."/>
            <person name="Mohite O."/>
            <person name="Xu X."/>
            <person name="Weber T."/>
            <person name="Kovacs A.T."/>
        </authorList>
    </citation>
    <scope>NUCLEOTIDE SEQUENCE</scope>
    <source>
        <strain evidence="9">D8_B_37</strain>
    </source>
</reference>
<evidence type="ECO:0000256" key="7">
    <source>
        <dbReference type="SAM" id="Phobius"/>
    </source>
</evidence>
<evidence type="ECO:0000259" key="8">
    <source>
        <dbReference type="PROSITE" id="PS50850"/>
    </source>
</evidence>
<feature type="transmembrane region" description="Helical" evidence="7">
    <location>
        <begin position="99"/>
        <end position="121"/>
    </location>
</feature>
<feature type="transmembrane region" description="Helical" evidence="7">
    <location>
        <begin position="43"/>
        <end position="63"/>
    </location>
</feature>
<dbReference type="PRINTS" id="PR01036">
    <property type="entry name" value="TCRTETB"/>
</dbReference>
<evidence type="ECO:0000313" key="9">
    <source>
        <dbReference type="EMBL" id="MDM5452275.1"/>
    </source>
</evidence>
<comment type="caution">
    <text evidence="9">The sequence shown here is derived from an EMBL/GenBank/DDBJ whole genome shotgun (WGS) entry which is preliminary data.</text>
</comment>
<feature type="transmembrane region" description="Helical" evidence="7">
    <location>
        <begin position="162"/>
        <end position="182"/>
    </location>
</feature>
<keyword evidence="3" id="KW-1003">Cell membrane</keyword>
<organism evidence="9 10">
    <name type="scientific">Peribacillus simplex</name>
    <dbReference type="NCBI Taxonomy" id="1478"/>
    <lineage>
        <taxon>Bacteria</taxon>
        <taxon>Bacillati</taxon>
        <taxon>Bacillota</taxon>
        <taxon>Bacilli</taxon>
        <taxon>Bacillales</taxon>
        <taxon>Bacillaceae</taxon>
        <taxon>Peribacillus</taxon>
    </lineage>
</organism>
<dbReference type="RefSeq" id="WP_289319803.1">
    <property type="nucleotide sequence ID" value="NZ_JAUCEY010000008.1"/>
</dbReference>
<feature type="transmembrane region" description="Helical" evidence="7">
    <location>
        <begin position="297"/>
        <end position="316"/>
    </location>
</feature>
<dbReference type="AlphaFoldDB" id="A0AAW7I8B9"/>
<evidence type="ECO:0000313" key="10">
    <source>
        <dbReference type="Proteomes" id="UP001234602"/>
    </source>
</evidence>
<feature type="transmembrane region" description="Helical" evidence="7">
    <location>
        <begin position="391"/>
        <end position="412"/>
    </location>
</feature>
<keyword evidence="4 7" id="KW-0812">Transmembrane</keyword>
<comment type="subcellular location">
    <subcellularLocation>
        <location evidence="1">Cell membrane</location>
        <topology evidence="1">Multi-pass membrane protein</topology>
    </subcellularLocation>
</comment>
<feature type="transmembrane region" description="Helical" evidence="7">
    <location>
        <begin position="424"/>
        <end position="446"/>
    </location>
</feature>
<dbReference type="InterPro" id="IPR036259">
    <property type="entry name" value="MFS_trans_sf"/>
</dbReference>
<dbReference type="Gene3D" id="1.20.1250.20">
    <property type="entry name" value="MFS general substrate transporter like domains"/>
    <property type="match status" value="1"/>
</dbReference>
<dbReference type="Pfam" id="PF07690">
    <property type="entry name" value="MFS_1"/>
    <property type="match status" value="1"/>
</dbReference>
<feature type="domain" description="Major facilitator superfamily (MFS) profile" evidence="8">
    <location>
        <begin position="9"/>
        <end position="452"/>
    </location>
</feature>
<feature type="transmembrane region" description="Helical" evidence="7">
    <location>
        <begin position="328"/>
        <end position="345"/>
    </location>
</feature>
<protein>
    <submittedName>
        <fullName evidence="9">MFS transporter</fullName>
    </submittedName>
</protein>
<dbReference type="GO" id="GO:0022857">
    <property type="term" value="F:transmembrane transporter activity"/>
    <property type="evidence" value="ECO:0007669"/>
    <property type="project" value="InterPro"/>
</dbReference>
<feature type="transmembrane region" description="Helical" evidence="7">
    <location>
        <begin position="261"/>
        <end position="285"/>
    </location>
</feature>
<feature type="transmembrane region" description="Helical" evidence="7">
    <location>
        <begin position="351"/>
        <end position="370"/>
    </location>
</feature>
<feature type="transmembrane region" description="Helical" evidence="7">
    <location>
        <begin position="7"/>
        <end position="31"/>
    </location>
</feature>
<gene>
    <name evidence="9" type="ORF">QUF89_08765</name>
</gene>
<dbReference type="PANTHER" id="PTHR42718:SF46">
    <property type="entry name" value="BLR6921 PROTEIN"/>
    <property type="match status" value="1"/>
</dbReference>
<dbReference type="PANTHER" id="PTHR42718">
    <property type="entry name" value="MAJOR FACILITATOR SUPERFAMILY MULTIDRUG TRANSPORTER MFSC"/>
    <property type="match status" value="1"/>
</dbReference>
<evidence type="ECO:0000256" key="1">
    <source>
        <dbReference type="ARBA" id="ARBA00004651"/>
    </source>
</evidence>